<name>A0A076LGC9_9GAMM</name>
<dbReference type="PROSITE" id="PS01150">
    <property type="entry name" value="COMPLEX1_20K"/>
    <property type="match status" value="1"/>
</dbReference>
<dbReference type="RefSeq" id="WP_034164661.1">
    <property type="nucleotide sequence ID" value="NZ_CP006664.1"/>
</dbReference>
<dbReference type="GO" id="GO:0008137">
    <property type="term" value="F:NADH dehydrogenase (ubiquinone) activity"/>
    <property type="evidence" value="ECO:0007669"/>
    <property type="project" value="InterPro"/>
</dbReference>
<dbReference type="PANTHER" id="PTHR42989">
    <property type="entry name" value="HYDROGENASE-4 COMPONENT I"/>
    <property type="match status" value="1"/>
</dbReference>
<dbReference type="EMBL" id="CP006664">
    <property type="protein sequence ID" value="AIJ07585.1"/>
    <property type="molecule type" value="Genomic_DNA"/>
</dbReference>
<evidence type="ECO:0000313" key="9">
    <source>
        <dbReference type="Proteomes" id="UP000028681"/>
    </source>
</evidence>
<gene>
    <name evidence="8" type="ORF">ETEE_1122</name>
</gene>
<dbReference type="InterPro" id="IPR006138">
    <property type="entry name" value="NADH_UQ_OxRdtase_20Kd_su"/>
</dbReference>
<evidence type="ECO:0000256" key="5">
    <source>
        <dbReference type="ARBA" id="ARBA00023004"/>
    </source>
</evidence>
<reference evidence="8 9" key="1">
    <citation type="journal article" date="2012" name="PLoS ONE">
        <title>Edwardsiella comparative phylogenomics reveal the new intra/inter-species taxonomic relationships, virulence evolution and niche adaptation mechanisms.</title>
        <authorList>
            <person name="Yang M."/>
            <person name="Lv Y."/>
            <person name="Xiao J."/>
            <person name="Wu H."/>
            <person name="Zheng H."/>
            <person name="Liu Q."/>
            <person name="Zhang Y."/>
            <person name="Wang Q."/>
        </authorList>
    </citation>
    <scope>NUCLEOTIDE SEQUENCE [LARGE SCALE GENOMIC DNA]</scope>
    <source>
        <strain evidence="9">080813</strain>
    </source>
</reference>
<evidence type="ECO:0000256" key="4">
    <source>
        <dbReference type="ARBA" id="ARBA00022723"/>
    </source>
</evidence>
<keyword evidence="6" id="KW-0411">Iron-sulfur</keyword>
<dbReference type="GO" id="GO:0046872">
    <property type="term" value="F:metal ion binding"/>
    <property type="evidence" value="ECO:0007669"/>
    <property type="project" value="UniProtKB-KW"/>
</dbReference>
<comment type="cofactor">
    <cofactor evidence="1">
        <name>[4Fe-4S] cluster</name>
        <dbReference type="ChEBI" id="CHEBI:49883"/>
    </cofactor>
</comment>
<dbReference type="NCBIfam" id="NF005012">
    <property type="entry name" value="PRK06411.1"/>
    <property type="match status" value="1"/>
</dbReference>
<dbReference type="InterPro" id="IPR006137">
    <property type="entry name" value="NADH_UbQ_OxRdtase-like_20kDa"/>
</dbReference>
<dbReference type="GO" id="GO:0051539">
    <property type="term" value="F:4 iron, 4 sulfur cluster binding"/>
    <property type="evidence" value="ECO:0007669"/>
    <property type="project" value="UniProtKB-KW"/>
</dbReference>
<proteinExistence type="inferred from homology"/>
<dbReference type="GO" id="GO:0016829">
    <property type="term" value="F:lyase activity"/>
    <property type="evidence" value="ECO:0007669"/>
    <property type="project" value="UniProtKB-KW"/>
</dbReference>
<dbReference type="InterPro" id="IPR052375">
    <property type="entry name" value="Complex_I_20kDa-like"/>
</dbReference>
<comment type="similarity">
    <text evidence="2">Belongs to the complex I 20 kDa subunit family.</text>
</comment>
<dbReference type="KEGG" id="ete:ETEE_1122"/>
<protein>
    <submittedName>
        <fullName evidence="8">Formate hydrogenlyase subunit 7</fullName>
    </submittedName>
</protein>
<evidence type="ECO:0000259" key="7">
    <source>
        <dbReference type="Pfam" id="PF01058"/>
    </source>
</evidence>
<dbReference type="Proteomes" id="UP000028681">
    <property type="component" value="Chromosome"/>
</dbReference>
<feature type="domain" description="NADH:ubiquinone oxidoreductase-like 20kDa subunit" evidence="7">
    <location>
        <begin position="58"/>
        <end position="166"/>
    </location>
</feature>
<dbReference type="AlphaFoldDB" id="A0A076LGC9"/>
<dbReference type="PANTHER" id="PTHR42989:SF1">
    <property type="entry name" value="FORMATE HYDROGENLYASE SUBUNIT 7-RELATED"/>
    <property type="match status" value="1"/>
</dbReference>
<keyword evidence="4" id="KW-0479">Metal-binding</keyword>
<keyword evidence="3" id="KW-0004">4Fe-4S</keyword>
<evidence type="ECO:0000256" key="3">
    <source>
        <dbReference type="ARBA" id="ARBA00022485"/>
    </source>
</evidence>
<dbReference type="SUPFAM" id="SSF56770">
    <property type="entry name" value="HydA/Nqo6-like"/>
    <property type="match status" value="1"/>
</dbReference>
<dbReference type="GeneID" id="33938804"/>
<accession>A0A076LGC9</accession>
<dbReference type="HOGENOM" id="CLU_088839_0_0_6"/>
<dbReference type="Pfam" id="PF01058">
    <property type="entry name" value="Oxidored_q6"/>
    <property type="match status" value="1"/>
</dbReference>
<keyword evidence="5" id="KW-0408">Iron</keyword>
<dbReference type="Gene3D" id="3.40.50.12280">
    <property type="match status" value="1"/>
</dbReference>
<organism evidence="8 9">
    <name type="scientific">Edwardsiella anguillarum ET080813</name>
    <dbReference type="NCBI Taxonomy" id="667120"/>
    <lineage>
        <taxon>Bacteria</taxon>
        <taxon>Pseudomonadati</taxon>
        <taxon>Pseudomonadota</taxon>
        <taxon>Gammaproteobacteria</taxon>
        <taxon>Enterobacterales</taxon>
        <taxon>Hafniaceae</taxon>
        <taxon>Edwardsiella</taxon>
    </lineage>
</organism>
<dbReference type="GO" id="GO:0048038">
    <property type="term" value="F:quinone binding"/>
    <property type="evidence" value="ECO:0007669"/>
    <property type="project" value="InterPro"/>
</dbReference>
<evidence type="ECO:0000313" key="8">
    <source>
        <dbReference type="EMBL" id="AIJ07585.1"/>
    </source>
</evidence>
<evidence type="ECO:0000256" key="1">
    <source>
        <dbReference type="ARBA" id="ARBA00001966"/>
    </source>
</evidence>
<sequence>MSQIITTPPAAGALIGPRDANGQPVPITLDAQAARLKQTLLKDIRRSAYVYRVDCGGCNGCEIEIFAAISPLFDAERFGIKVVASPRHADILLFTGAVTRAMRIPAIRAYQSAPDPKIVISYGACGCSGGIFHDLYCVWGGTDKIVPVDVYIPGCPPTPAATLYGFAVALGLLDQKLKAQHHSQQDDEQAAILHPDIPQTLRVLIDREARRMSGYRYGRQLADKFMALLASRDADTLEQRLDRFLAAENDPRLSEVMGRLMQVCSDAAPRGDRR</sequence>
<evidence type="ECO:0000256" key="2">
    <source>
        <dbReference type="ARBA" id="ARBA00009173"/>
    </source>
</evidence>
<evidence type="ECO:0000256" key="6">
    <source>
        <dbReference type="ARBA" id="ARBA00023014"/>
    </source>
</evidence>
<keyword evidence="8" id="KW-0456">Lyase</keyword>